<feature type="binding site" evidence="8">
    <location>
        <position position="169"/>
    </location>
    <ligand>
        <name>ATP</name>
        <dbReference type="ChEBI" id="CHEBI:30616"/>
    </ligand>
</feature>
<evidence type="ECO:0000256" key="3">
    <source>
        <dbReference type="ARBA" id="ARBA00022695"/>
    </source>
</evidence>
<dbReference type="EMBL" id="UGGP01000001">
    <property type="protein sequence ID" value="STO08744.1"/>
    <property type="molecule type" value="Genomic_DNA"/>
</dbReference>
<dbReference type="NCBIfam" id="NF000658">
    <property type="entry name" value="PRK00029.1"/>
    <property type="match status" value="1"/>
</dbReference>
<keyword evidence="3 8" id="KW-0548">Nucleotidyltransferase</keyword>
<comment type="catalytic activity">
    <reaction evidence="8">
        <text>L-seryl-[protein] + ATP = 3-O-(5'-adenylyl)-L-seryl-[protein] + diphosphate</text>
        <dbReference type="Rhea" id="RHEA:58120"/>
        <dbReference type="Rhea" id="RHEA-COMP:9863"/>
        <dbReference type="Rhea" id="RHEA-COMP:15073"/>
        <dbReference type="ChEBI" id="CHEBI:29999"/>
        <dbReference type="ChEBI" id="CHEBI:30616"/>
        <dbReference type="ChEBI" id="CHEBI:33019"/>
        <dbReference type="ChEBI" id="CHEBI:142516"/>
        <dbReference type="EC" id="2.7.7.108"/>
    </reaction>
</comment>
<comment type="catalytic activity">
    <reaction evidence="8">
        <text>L-seryl-[protein] + UTP = O-(5'-uridylyl)-L-seryl-[protein] + diphosphate</text>
        <dbReference type="Rhea" id="RHEA:64604"/>
        <dbReference type="Rhea" id="RHEA-COMP:9863"/>
        <dbReference type="Rhea" id="RHEA-COMP:16635"/>
        <dbReference type="ChEBI" id="CHEBI:29999"/>
        <dbReference type="ChEBI" id="CHEBI:33019"/>
        <dbReference type="ChEBI" id="CHEBI:46398"/>
        <dbReference type="ChEBI" id="CHEBI:156051"/>
    </reaction>
</comment>
<dbReference type="GO" id="GO:0005524">
    <property type="term" value="F:ATP binding"/>
    <property type="evidence" value="ECO:0007669"/>
    <property type="project" value="UniProtKB-UniRule"/>
</dbReference>
<feature type="binding site" evidence="8">
    <location>
        <position position="119"/>
    </location>
    <ligand>
        <name>ATP</name>
        <dbReference type="ChEBI" id="CHEBI:30616"/>
    </ligand>
</feature>
<dbReference type="GO" id="GO:0070733">
    <property type="term" value="F:AMPylase activity"/>
    <property type="evidence" value="ECO:0007669"/>
    <property type="project" value="UniProtKB-EC"/>
</dbReference>
<gene>
    <name evidence="8" type="primary">ydiU</name>
    <name evidence="8" type="synonym">selO</name>
    <name evidence="9" type="ORF">NCTC13163_02121</name>
</gene>
<dbReference type="OrthoDB" id="9773505at2"/>
<dbReference type="EC" id="2.7.7.-" evidence="8"/>
<comment type="function">
    <text evidence="8">Nucleotidyltransferase involved in the post-translational modification of proteins. It can catalyze the addition of adenosine monophosphate (AMP) or uridine monophosphate (UMP) to a protein, resulting in modifications known as AMPylation and UMPylation.</text>
</comment>
<comment type="catalytic activity">
    <reaction evidence="8">
        <text>L-histidyl-[protein] + UTP = N(tele)-(5'-uridylyl)-L-histidyl-[protein] + diphosphate</text>
        <dbReference type="Rhea" id="RHEA:83891"/>
        <dbReference type="Rhea" id="RHEA-COMP:9745"/>
        <dbReference type="Rhea" id="RHEA-COMP:20239"/>
        <dbReference type="ChEBI" id="CHEBI:29979"/>
        <dbReference type="ChEBI" id="CHEBI:33019"/>
        <dbReference type="ChEBI" id="CHEBI:46398"/>
        <dbReference type="ChEBI" id="CHEBI:233474"/>
    </reaction>
</comment>
<feature type="binding site" evidence="8">
    <location>
        <position position="86"/>
    </location>
    <ligand>
        <name>ATP</name>
        <dbReference type="ChEBI" id="CHEBI:30616"/>
    </ligand>
</feature>
<comment type="catalytic activity">
    <reaction evidence="8">
        <text>L-tyrosyl-[protein] + ATP = O-(5'-adenylyl)-L-tyrosyl-[protein] + diphosphate</text>
        <dbReference type="Rhea" id="RHEA:54288"/>
        <dbReference type="Rhea" id="RHEA-COMP:10136"/>
        <dbReference type="Rhea" id="RHEA-COMP:13846"/>
        <dbReference type="ChEBI" id="CHEBI:30616"/>
        <dbReference type="ChEBI" id="CHEBI:33019"/>
        <dbReference type="ChEBI" id="CHEBI:46858"/>
        <dbReference type="ChEBI" id="CHEBI:83624"/>
        <dbReference type="EC" id="2.7.7.108"/>
    </reaction>
</comment>
<feature type="binding site" evidence="8">
    <location>
        <position position="176"/>
    </location>
    <ligand>
        <name>ATP</name>
        <dbReference type="ChEBI" id="CHEBI:30616"/>
    </ligand>
</feature>
<evidence type="ECO:0000256" key="5">
    <source>
        <dbReference type="ARBA" id="ARBA00022741"/>
    </source>
</evidence>
<feature type="active site" description="Proton acceptor" evidence="8">
    <location>
        <position position="245"/>
    </location>
</feature>
<reference evidence="9 10" key="1">
    <citation type="submission" date="2018-06" db="EMBL/GenBank/DDBJ databases">
        <authorList>
            <consortium name="Pathogen Informatics"/>
            <person name="Doyle S."/>
        </authorList>
    </citation>
    <scope>NUCLEOTIDE SEQUENCE [LARGE SCALE GENOMIC DNA]</scope>
    <source>
        <strain evidence="9 10">NCTC13163</strain>
    </source>
</reference>
<dbReference type="Pfam" id="PF02696">
    <property type="entry name" value="SelO"/>
    <property type="match status" value="1"/>
</dbReference>
<dbReference type="HAMAP" id="MF_00692">
    <property type="entry name" value="SelO"/>
    <property type="match status" value="1"/>
</dbReference>
<name>A0A377FW20_9BACL</name>
<comment type="cofactor">
    <cofactor evidence="8">
        <name>Mg(2+)</name>
        <dbReference type="ChEBI" id="CHEBI:18420"/>
    </cofactor>
    <cofactor evidence="8">
        <name>Mn(2+)</name>
        <dbReference type="ChEBI" id="CHEBI:29035"/>
    </cofactor>
</comment>
<feature type="binding site" evidence="8">
    <location>
        <position position="118"/>
    </location>
    <ligand>
        <name>ATP</name>
        <dbReference type="ChEBI" id="CHEBI:30616"/>
    </ligand>
</feature>
<dbReference type="InterPro" id="IPR003846">
    <property type="entry name" value="SelO"/>
</dbReference>
<dbReference type="GO" id="GO:0030145">
    <property type="term" value="F:manganese ion binding"/>
    <property type="evidence" value="ECO:0007669"/>
    <property type="project" value="UniProtKB-UniRule"/>
</dbReference>
<evidence type="ECO:0000256" key="1">
    <source>
        <dbReference type="ARBA" id="ARBA00009747"/>
    </source>
</evidence>
<comment type="similarity">
    <text evidence="1 8">Belongs to the SELO family.</text>
</comment>
<proteinExistence type="inferred from homology"/>
<evidence type="ECO:0000256" key="4">
    <source>
        <dbReference type="ARBA" id="ARBA00022723"/>
    </source>
</evidence>
<evidence type="ECO:0000313" key="9">
    <source>
        <dbReference type="EMBL" id="STO08744.1"/>
    </source>
</evidence>
<feature type="binding site" evidence="8">
    <location>
        <position position="83"/>
    </location>
    <ligand>
        <name>ATP</name>
        <dbReference type="ChEBI" id="CHEBI:30616"/>
    </ligand>
</feature>
<sequence length="479" mass="53286">MTTNWNFEATYLELRDIFYDRGPVHPVEAPELVLFNDDLAKSLGLDIEAVKQDVALLAGNIQTDTSFSEAYAGHQFGHFTMLGDGRALMLGEHIAPNGKRFDVQLKGSGPTEYSRGGDGRAAIGPMVREFIISEAMHALGIPTNRALSVVKTGEPVMRQRPEHGAVLTRVASSHLRVGTFQYAAAAGSIDDVIALADYAIRRHDADLEGKPDRYEQFLRRVITRQAKLIADWQLVGFIHGVMNTDNTFISGEGLDYGPCAFMDTYHPHTVFSSIDREGRYAYANQPYIGSWNLARLAETLLPLIAETQEGAIDIANKLLDGYTETYKEAYFTGLAHKVGLYVRKDGDDALTDELLRLMMESEADFTNTFRALTLGDMESLAFANRDDGKTWLAAWRKRLGEQGLPDEDVTRLMRQHNPAIIPRNHHVETAIQAAARGDFAPTESLLAVLREPYDYEADNGRYVSPGPPRTYPYQTFCGT</sequence>
<keyword evidence="4 8" id="KW-0479">Metal-binding</keyword>
<organism evidence="9 10">
    <name type="scientific">Exiguobacterium aurantiacum</name>
    <dbReference type="NCBI Taxonomy" id="33987"/>
    <lineage>
        <taxon>Bacteria</taxon>
        <taxon>Bacillati</taxon>
        <taxon>Bacillota</taxon>
        <taxon>Bacilli</taxon>
        <taxon>Bacillales</taxon>
        <taxon>Bacillales Family XII. Incertae Sedis</taxon>
        <taxon>Exiguobacterium</taxon>
    </lineage>
</organism>
<feature type="binding site" evidence="8">
    <location>
        <position position="106"/>
    </location>
    <ligand>
        <name>ATP</name>
        <dbReference type="ChEBI" id="CHEBI:30616"/>
    </ligand>
</feature>
<keyword evidence="8" id="KW-0464">Manganese</keyword>
<evidence type="ECO:0000256" key="8">
    <source>
        <dbReference type="HAMAP-Rule" id="MF_00692"/>
    </source>
</evidence>
<feature type="binding site" evidence="8">
    <location>
        <position position="85"/>
    </location>
    <ligand>
        <name>ATP</name>
        <dbReference type="ChEBI" id="CHEBI:30616"/>
    </ligand>
</feature>
<keyword evidence="5 8" id="KW-0547">Nucleotide-binding</keyword>
<protein>
    <recommendedName>
        <fullName evidence="8">Protein nucleotidyltransferase YdiU</fullName>
        <ecNumber evidence="8">2.7.7.-</ecNumber>
    </recommendedName>
    <alternativeName>
        <fullName evidence="8">Protein adenylyltransferase YdiU</fullName>
        <ecNumber evidence="8">2.7.7.108</ecNumber>
    </alternativeName>
    <alternativeName>
        <fullName evidence="8">Protein uridylyltransferase YdiU</fullName>
        <ecNumber evidence="8">2.7.7.-</ecNumber>
    </alternativeName>
</protein>
<dbReference type="STRING" id="1397694.GCA_000702585_02610"/>
<feature type="binding site" evidence="8">
    <location>
        <position position="255"/>
    </location>
    <ligand>
        <name>Mg(2+)</name>
        <dbReference type="ChEBI" id="CHEBI:18420"/>
    </ligand>
</feature>
<accession>A0A377FW20</accession>
<evidence type="ECO:0000256" key="7">
    <source>
        <dbReference type="ARBA" id="ARBA00022842"/>
    </source>
</evidence>
<evidence type="ECO:0000313" key="10">
    <source>
        <dbReference type="Proteomes" id="UP000254060"/>
    </source>
</evidence>
<evidence type="ECO:0000256" key="6">
    <source>
        <dbReference type="ARBA" id="ARBA00022840"/>
    </source>
</evidence>
<dbReference type="GO" id="GO:0000287">
    <property type="term" value="F:magnesium ion binding"/>
    <property type="evidence" value="ECO:0007669"/>
    <property type="project" value="UniProtKB-UniRule"/>
</dbReference>
<keyword evidence="2 8" id="KW-0808">Transferase</keyword>
<dbReference type="Proteomes" id="UP000254060">
    <property type="component" value="Unassembled WGS sequence"/>
</dbReference>
<dbReference type="RefSeq" id="WP_029335640.1">
    <property type="nucleotide sequence ID" value="NZ_UGGP01000001.1"/>
</dbReference>
<dbReference type="PANTHER" id="PTHR32057">
    <property type="entry name" value="PROTEIN ADENYLYLTRANSFERASE SELO, MITOCHONDRIAL"/>
    <property type="match status" value="1"/>
</dbReference>
<evidence type="ECO:0000256" key="2">
    <source>
        <dbReference type="ARBA" id="ARBA00022679"/>
    </source>
</evidence>
<feature type="binding site" evidence="8">
    <location>
        <position position="255"/>
    </location>
    <ligand>
        <name>ATP</name>
        <dbReference type="ChEBI" id="CHEBI:30616"/>
    </ligand>
</feature>
<comment type="catalytic activity">
    <reaction evidence="8">
        <text>L-threonyl-[protein] + ATP = 3-O-(5'-adenylyl)-L-threonyl-[protein] + diphosphate</text>
        <dbReference type="Rhea" id="RHEA:54292"/>
        <dbReference type="Rhea" id="RHEA-COMP:11060"/>
        <dbReference type="Rhea" id="RHEA-COMP:13847"/>
        <dbReference type="ChEBI" id="CHEBI:30013"/>
        <dbReference type="ChEBI" id="CHEBI:30616"/>
        <dbReference type="ChEBI" id="CHEBI:33019"/>
        <dbReference type="ChEBI" id="CHEBI:138113"/>
        <dbReference type="EC" id="2.7.7.108"/>
    </reaction>
</comment>
<dbReference type="AlphaFoldDB" id="A0A377FW20"/>
<keyword evidence="6 8" id="KW-0067">ATP-binding</keyword>
<comment type="catalytic activity">
    <reaction evidence="8">
        <text>L-tyrosyl-[protein] + UTP = O-(5'-uridylyl)-L-tyrosyl-[protein] + diphosphate</text>
        <dbReference type="Rhea" id="RHEA:83887"/>
        <dbReference type="Rhea" id="RHEA-COMP:10136"/>
        <dbReference type="Rhea" id="RHEA-COMP:20238"/>
        <dbReference type="ChEBI" id="CHEBI:33019"/>
        <dbReference type="ChEBI" id="CHEBI:46398"/>
        <dbReference type="ChEBI" id="CHEBI:46858"/>
        <dbReference type="ChEBI" id="CHEBI:90602"/>
    </reaction>
</comment>
<dbReference type="PANTHER" id="PTHR32057:SF14">
    <property type="entry name" value="PROTEIN ADENYLYLTRANSFERASE SELO, MITOCHONDRIAL"/>
    <property type="match status" value="1"/>
</dbReference>
<keyword evidence="7 8" id="KW-0460">Magnesium</keyword>
<feature type="binding site" evidence="8">
    <location>
        <position position="246"/>
    </location>
    <ligand>
        <name>Mg(2+)</name>
        <dbReference type="ChEBI" id="CHEBI:18420"/>
    </ligand>
</feature>
<dbReference type="EC" id="2.7.7.108" evidence="8"/>